<dbReference type="Proteomes" id="UP000808914">
    <property type="component" value="Unassembled WGS sequence"/>
</dbReference>
<dbReference type="PANTHER" id="PTHR46558">
    <property type="entry name" value="TRACRIPTIONAL REGULATORY PROTEIN-RELATED-RELATED"/>
    <property type="match status" value="1"/>
</dbReference>
<sequence length="126" mass="14502">MFPLIGNTLGSRIRFLREKHDLSQKQLAKLLGISNVQLSRYESGDRKPDPEMIAAFAEFFKVPTDFLLGLTSTTVQENASLYLSQEDIKLIKSIKNAPEIESFIHDLLNHEELFHKLKKIYLILKD</sequence>
<dbReference type="InterPro" id="IPR010982">
    <property type="entry name" value="Lambda_DNA-bd_dom_sf"/>
</dbReference>
<dbReference type="RefSeq" id="WP_338056084.1">
    <property type="nucleotide sequence ID" value="NZ_JAFBER010000015.1"/>
</dbReference>
<dbReference type="CDD" id="cd00093">
    <property type="entry name" value="HTH_XRE"/>
    <property type="match status" value="1"/>
</dbReference>
<keyword evidence="4" id="KW-1185">Reference proteome</keyword>
<dbReference type="SMART" id="SM00530">
    <property type="entry name" value="HTH_XRE"/>
    <property type="match status" value="1"/>
</dbReference>
<dbReference type="Pfam" id="PF01381">
    <property type="entry name" value="HTH_3"/>
    <property type="match status" value="1"/>
</dbReference>
<dbReference type="PROSITE" id="PS50943">
    <property type="entry name" value="HTH_CROC1"/>
    <property type="match status" value="1"/>
</dbReference>
<dbReference type="SUPFAM" id="SSF47413">
    <property type="entry name" value="lambda repressor-like DNA-binding domains"/>
    <property type="match status" value="1"/>
</dbReference>
<evidence type="ECO:0000313" key="3">
    <source>
        <dbReference type="EMBL" id="MBM7646066.1"/>
    </source>
</evidence>
<keyword evidence="1" id="KW-0238">DNA-binding</keyword>
<comment type="caution">
    <text evidence="3">The sequence shown here is derived from an EMBL/GenBank/DDBJ whole genome shotgun (WGS) entry which is preliminary data.</text>
</comment>
<evidence type="ECO:0000313" key="4">
    <source>
        <dbReference type="Proteomes" id="UP000808914"/>
    </source>
</evidence>
<dbReference type="InterPro" id="IPR001387">
    <property type="entry name" value="Cro/C1-type_HTH"/>
</dbReference>
<proteinExistence type="predicted"/>
<dbReference type="PANTHER" id="PTHR46558:SF11">
    <property type="entry name" value="HTH-TYPE TRANSCRIPTIONAL REGULATOR XRE"/>
    <property type="match status" value="1"/>
</dbReference>
<organism evidence="3 4">
    <name type="scientific">Scopulibacillus daqui</name>
    <dbReference type="NCBI Taxonomy" id="1469162"/>
    <lineage>
        <taxon>Bacteria</taxon>
        <taxon>Bacillati</taxon>
        <taxon>Bacillota</taxon>
        <taxon>Bacilli</taxon>
        <taxon>Bacillales</taxon>
        <taxon>Sporolactobacillaceae</taxon>
        <taxon>Scopulibacillus</taxon>
    </lineage>
</organism>
<name>A0ABS2Q181_9BACL</name>
<dbReference type="Gene3D" id="1.10.260.40">
    <property type="entry name" value="lambda repressor-like DNA-binding domains"/>
    <property type="match status" value="1"/>
</dbReference>
<protein>
    <submittedName>
        <fullName evidence="3">Transcriptional regulator with XRE-family HTH domain</fullName>
    </submittedName>
</protein>
<accession>A0ABS2Q181</accession>
<feature type="domain" description="HTH cro/C1-type" evidence="2">
    <location>
        <begin position="13"/>
        <end position="67"/>
    </location>
</feature>
<gene>
    <name evidence="3" type="ORF">JOD45_002291</name>
</gene>
<reference evidence="3 4" key="1">
    <citation type="submission" date="2021-01" db="EMBL/GenBank/DDBJ databases">
        <title>Genomic Encyclopedia of Type Strains, Phase IV (KMG-IV): sequencing the most valuable type-strain genomes for metagenomic binning, comparative biology and taxonomic classification.</title>
        <authorList>
            <person name="Goeker M."/>
        </authorList>
    </citation>
    <scope>NUCLEOTIDE SEQUENCE [LARGE SCALE GENOMIC DNA]</scope>
    <source>
        <strain evidence="3 4">DSM 28236</strain>
    </source>
</reference>
<evidence type="ECO:0000256" key="1">
    <source>
        <dbReference type="ARBA" id="ARBA00023125"/>
    </source>
</evidence>
<dbReference type="EMBL" id="JAFBER010000015">
    <property type="protein sequence ID" value="MBM7646066.1"/>
    <property type="molecule type" value="Genomic_DNA"/>
</dbReference>
<evidence type="ECO:0000259" key="2">
    <source>
        <dbReference type="PROSITE" id="PS50943"/>
    </source>
</evidence>